<evidence type="ECO:0000256" key="3">
    <source>
        <dbReference type="SAM" id="MobiDB-lite"/>
    </source>
</evidence>
<protein>
    <recommendedName>
        <fullName evidence="6">Single-stranded DNA-binding protein</fullName>
    </recommendedName>
</protein>
<proteinExistence type="predicted"/>
<dbReference type="EMBL" id="WRPM01000011">
    <property type="protein sequence ID" value="MVT25061.1"/>
    <property type="molecule type" value="Genomic_DNA"/>
</dbReference>
<accession>A0A7K1UG39</accession>
<name>A0A7K1UG39_9MICC</name>
<evidence type="ECO:0000256" key="2">
    <source>
        <dbReference type="PROSITE-ProRule" id="PRU00252"/>
    </source>
</evidence>
<dbReference type="OrthoDB" id="4773434at2"/>
<feature type="region of interest" description="Disordered" evidence="3">
    <location>
        <begin position="118"/>
        <end position="219"/>
    </location>
</feature>
<dbReference type="AlphaFoldDB" id="A0A7K1UG39"/>
<dbReference type="SUPFAM" id="SSF50249">
    <property type="entry name" value="Nucleic acid-binding proteins"/>
    <property type="match status" value="1"/>
</dbReference>
<organism evidence="4 5">
    <name type="scientific">Nesterenkonia alkaliphila</name>
    <dbReference type="NCBI Taxonomy" id="1463631"/>
    <lineage>
        <taxon>Bacteria</taxon>
        <taxon>Bacillati</taxon>
        <taxon>Actinomycetota</taxon>
        <taxon>Actinomycetes</taxon>
        <taxon>Micrococcales</taxon>
        <taxon>Micrococcaceae</taxon>
        <taxon>Nesterenkonia</taxon>
    </lineage>
</organism>
<dbReference type="Proteomes" id="UP000460157">
    <property type="component" value="Unassembled WGS sequence"/>
</dbReference>
<reference evidence="4 5" key="1">
    <citation type="submission" date="2019-12" db="EMBL/GenBank/DDBJ databases">
        <title>Nesterenkonia muleiensis sp. nov., a novel actinobacterium isolated from sap of Populus euphratica.</title>
        <authorList>
            <person name="Wang R."/>
        </authorList>
    </citation>
    <scope>NUCLEOTIDE SEQUENCE [LARGE SCALE GENOMIC DNA]</scope>
    <source>
        <strain evidence="4 5">F10</strain>
    </source>
</reference>
<feature type="compositionally biased region" description="Low complexity" evidence="3">
    <location>
        <begin position="141"/>
        <end position="176"/>
    </location>
</feature>
<dbReference type="RefSeq" id="WP_157320745.1">
    <property type="nucleotide sequence ID" value="NZ_BMFX01000005.1"/>
</dbReference>
<evidence type="ECO:0000256" key="1">
    <source>
        <dbReference type="ARBA" id="ARBA00023125"/>
    </source>
</evidence>
<gene>
    <name evidence="4" type="ORF">GNZ21_01560</name>
</gene>
<keyword evidence="5" id="KW-1185">Reference proteome</keyword>
<keyword evidence="1 2" id="KW-0238">DNA-binding</keyword>
<evidence type="ECO:0000313" key="5">
    <source>
        <dbReference type="Proteomes" id="UP000460157"/>
    </source>
</evidence>
<evidence type="ECO:0000313" key="4">
    <source>
        <dbReference type="EMBL" id="MVT25061.1"/>
    </source>
</evidence>
<dbReference type="Gene3D" id="2.40.50.140">
    <property type="entry name" value="Nucleic acid-binding proteins"/>
    <property type="match status" value="1"/>
</dbReference>
<dbReference type="PROSITE" id="PS50935">
    <property type="entry name" value="SSB"/>
    <property type="match status" value="1"/>
</dbReference>
<dbReference type="GO" id="GO:0003697">
    <property type="term" value="F:single-stranded DNA binding"/>
    <property type="evidence" value="ECO:0007669"/>
    <property type="project" value="InterPro"/>
</dbReference>
<feature type="compositionally biased region" description="Basic and acidic residues" evidence="3">
    <location>
        <begin position="118"/>
        <end position="130"/>
    </location>
</feature>
<comment type="caution">
    <text evidence="4">The sequence shown here is derived from an EMBL/GenBank/DDBJ whole genome shotgun (WGS) entry which is preliminary data.</text>
</comment>
<sequence length="219" mass="23322">MDIPTKPSLSGFIKSTPRLTRTNNGNPRFFAWTGVPRSEYLGDGTYRELEPVDVPLVMFGASAERAHEQFRKGDNFIAEGKADTWTRQVDGQQIEEQQFVASRIGHDNNITTYSVERRAPEQQVERDTAARDAVGAQVDGAEATRATSAPTATAAAAPVPATGNVTAEPPAAGAPGDAREPTGVQAQVAEVLAQREAQVAAEPEAMPGPAQPARESVSR</sequence>
<dbReference type="InterPro" id="IPR000424">
    <property type="entry name" value="Primosome_PriB/ssb"/>
</dbReference>
<evidence type="ECO:0008006" key="6">
    <source>
        <dbReference type="Google" id="ProtNLM"/>
    </source>
</evidence>
<dbReference type="InterPro" id="IPR012340">
    <property type="entry name" value="NA-bd_OB-fold"/>
</dbReference>